<dbReference type="Pfam" id="PF14602">
    <property type="entry name" value="Hexapep_2"/>
    <property type="match status" value="1"/>
</dbReference>
<dbReference type="HOGENOM" id="CLU_051638_12_4_7"/>
<dbReference type="PANTHER" id="PTHR43300">
    <property type="entry name" value="ACETYLTRANSFERASE"/>
    <property type="match status" value="1"/>
</dbReference>
<dbReference type="CDD" id="cd04647">
    <property type="entry name" value="LbH_MAT_like"/>
    <property type="match status" value="1"/>
</dbReference>
<dbReference type="AlphaFoldDB" id="M1P8W0"/>
<dbReference type="SUPFAM" id="SSF51161">
    <property type="entry name" value="Trimeric LpxA-like enzymes"/>
    <property type="match status" value="1"/>
</dbReference>
<comment type="similarity">
    <text evidence="1">Belongs to the transferase hexapeptide repeat family.</text>
</comment>
<dbReference type="Gene3D" id="2.160.10.10">
    <property type="entry name" value="Hexapeptide repeat proteins"/>
    <property type="match status" value="1"/>
</dbReference>
<keyword evidence="3" id="KW-1185">Reference proteome</keyword>
<evidence type="ECO:0000313" key="3">
    <source>
        <dbReference type="Proteomes" id="UP000011721"/>
    </source>
</evidence>
<dbReference type="InterPro" id="IPR011004">
    <property type="entry name" value="Trimer_LpxA-like_sf"/>
</dbReference>
<name>M1P8W0_DESSD</name>
<keyword evidence="2" id="KW-0012">Acyltransferase</keyword>
<evidence type="ECO:0000313" key="2">
    <source>
        <dbReference type="EMBL" id="AGF79903.1"/>
    </source>
</evidence>
<gene>
    <name evidence="2" type="ordered locus">UWK_03386</name>
</gene>
<proteinExistence type="inferred from homology"/>
<protein>
    <submittedName>
        <fullName evidence="2">Acyltransferase family protein</fullName>
    </submittedName>
</protein>
<dbReference type="GO" id="GO:0016746">
    <property type="term" value="F:acyltransferase activity"/>
    <property type="evidence" value="ECO:0007669"/>
    <property type="project" value="UniProtKB-KW"/>
</dbReference>
<dbReference type="EMBL" id="CP003985">
    <property type="protein sequence ID" value="AGF79903.1"/>
    <property type="molecule type" value="Genomic_DNA"/>
</dbReference>
<organism evidence="2 3">
    <name type="scientific">Desulfocapsa sulfexigens (strain DSM 10523 / SB164P1)</name>
    <dbReference type="NCBI Taxonomy" id="1167006"/>
    <lineage>
        <taxon>Bacteria</taxon>
        <taxon>Pseudomonadati</taxon>
        <taxon>Thermodesulfobacteriota</taxon>
        <taxon>Desulfobulbia</taxon>
        <taxon>Desulfobulbales</taxon>
        <taxon>Desulfocapsaceae</taxon>
        <taxon>Desulfocapsa</taxon>
    </lineage>
</organism>
<dbReference type="Proteomes" id="UP000011721">
    <property type="component" value="Chromosome"/>
</dbReference>
<sequence length="146" mass="15963">MLNNKYLQMILVQIRHLLLSLRNIYLRKVCGMTIGKDVRISLKANLDKRNPKGVIIGDGTYLAFGATILCHDMARNIRGDVRIGKNCFIGAQCIILPGVTIGDEVVIAAGAVVTRDVLNNTIVAGNPAKPIRQGIKTIKWGRIVTT</sequence>
<dbReference type="KEGG" id="dsf:UWK_03386"/>
<dbReference type="InterPro" id="IPR050179">
    <property type="entry name" value="Trans_hexapeptide_repeat"/>
</dbReference>
<accession>M1P8W0</accession>
<dbReference type="STRING" id="1167006.UWK_03386"/>
<dbReference type="InterPro" id="IPR001451">
    <property type="entry name" value="Hexapep"/>
</dbReference>
<reference evidence="3" key="1">
    <citation type="journal article" date="2013" name="Stand. Genomic Sci.">
        <title>Complete genome sequence of Desulfocapsa sulfexigens, a marine deltaproteobacterium specialized in disproportionating inorganic sulfur compounds.</title>
        <authorList>
            <person name="Finster K.W."/>
            <person name="Kjeldsen K.U."/>
            <person name="Kube M."/>
            <person name="Reinhardt R."/>
            <person name="Mussmann M."/>
            <person name="Amann R."/>
            <person name="Schreiber L."/>
        </authorList>
    </citation>
    <scope>NUCLEOTIDE SEQUENCE [LARGE SCALE GENOMIC DNA]</scope>
    <source>
        <strain evidence="3">DSM 10523 / SB164P1</strain>
    </source>
</reference>
<keyword evidence="2" id="KW-0808">Transferase</keyword>
<dbReference type="PANTHER" id="PTHR43300:SF11">
    <property type="entry name" value="ACETYLTRANSFERASE RV3034C-RELATED"/>
    <property type="match status" value="1"/>
</dbReference>
<evidence type="ECO:0000256" key="1">
    <source>
        <dbReference type="ARBA" id="ARBA00007274"/>
    </source>
</evidence>
<dbReference type="eggNOG" id="COG0110">
    <property type="taxonomic scope" value="Bacteria"/>
</dbReference>